<protein>
    <recommendedName>
        <fullName evidence="1">RNase T2-like C-terminal domain-containing protein</fullName>
    </recommendedName>
</protein>
<organism evidence="2 3">
    <name type="scientific">Xylaria bambusicola</name>
    <dbReference type="NCBI Taxonomy" id="326684"/>
    <lineage>
        <taxon>Eukaryota</taxon>
        <taxon>Fungi</taxon>
        <taxon>Dikarya</taxon>
        <taxon>Ascomycota</taxon>
        <taxon>Pezizomycotina</taxon>
        <taxon>Sordariomycetes</taxon>
        <taxon>Xylariomycetidae</taxon>
        <taxon>Xylariales</taxon>
        <taxon>Xylariaceae</taxon>
        <taxon>Xylaria</taxon>
    </lineage>
</organism>
<feature type="domain" description="RNase T2-like C-terminal" evidence="1">
    <location>
        <begin position="48"/>
        <end position="182"/>
    </location>
</feature>
<dbReference type="InterPro" id="IPR057328">
    <property type="entry name" value="RNaseT2L_C"/>
</dbReference>
<evidence type="ECO:0000259" key="1">
    <source>
        <dbReference type="Pfam" id="PF25488"/>
    </source>
</evidence>
<dbReference type="EMBL" id="JAWHQM010000111">
    <property type="protein sequence ID" value="KAK5637365.1"/>
    <property type="molecule type" value="Genomic_DNA"/>
</dbReference>
<name>A0AAN7UR09_9PEZI</name>
<evidence type="ECO:0000313" key="2">
    <source>
        <dbReference type="EMBL" id="KAK5637365.1"/>
    </source>
</evidence>
<evidence type="ECO:0000313" key="3">
    <source>
        <dbReference type="Proteomes" id="UP001305414"/>
    </source>
</evidence>
<keyword evidence="3" id="KW-1185">Reference proteome</keyword>
<sequence>MPESARAQTVPAAASSTSPRVVLAQRQPVPRRLLPRLTTSPTSTATSTFSGKGYLNAYYNGHKDGCLISAGTWYTTGSCATYTATASGRHSTPRFIQVLFGWLTRSPLGSGFTLSSSKGSCGIVSGAFTCGSGVSATVFNAVSGKLAYNGASTFYASAVPTGSAQATVYTSSKTYSVSFQWQAI</sequence>
<accession>A0AAN7UR09</accession>
<dbReference type="Pfam" id="PF25488">
    <property type="entry name" value="RNaseT2L_C"/>
    <property type="match status" value="1"/>
</dbReference>
<comment type="caution">
    <text evidence="2">The sequence shown here is derived from an EMBL/GenBank/DDBJ whole genome shotgun (WGS) entry which is preliminary data.</text>
</comment>
<dbReference type="AlphaFoldDB" id="A0AAN7UR09"/>
<gene>
    <name evidence="2" type="ORF">RRF57_013077</name>
</gene>
<reference evidence="2 3" key="1">
    <citation type="submission" date="2023-10" db="EMBL/GenBank/DDBJ databases">
        <title>Draft genome sequence of Xylaria bambusicola isolate GMP-LS, the root and basal stem rot pathogen of sugarcane in Indonesia.</title>
        <authorList>
            <person name="Selvaraj P."/>
            <person name="Muralishankar V."/>
            <person name="Muruganantham S."/>
            <person name="Sp S."/>
            <person name="Haryani S."/>
            <person name="Lau K.J.X."/>
            <person name="Naqvi N.I."/>
        </authorList>
    </citation>
    <scope>NUCLEOTIDE SEQUENCE [LARGE SCALE GENOMIC DNA]</scope>
    <source>
        <strain evidence="2">GMP-LS</strain>
    </source>
</reference>
<dbReference type="Proteomes" id="UP001305414">
    <property type="component" value="Unassembled WGS sequence"/>
</dbReference>
<proteinExistence type="predicted"/>